<dbReference type="Proteomes" id="UP000507470">
    <property type="component" value="Unassembled WGS sequence"/>
</dbReference>
<keyword evidence="5 11" id="KW-0812">Transmembrane</keyword>
<feature type="transmembrane region" description="Helical" evidence="11">
    <location>
        <begin position="7"/>
        <end position="29"/>
    </location>
</feature>
<keyword evidence="6" id="KW-0735">Signal-anchor</keyword>
<comment type="subcellular location">
    <subcellularLocation>
        <location evidence="1">Golgi apparatus membrane</location>
        <topology evidence="1">Single-pass type II membrane protein</topology>
    </subcellularLocation>
</comment>
<evidence type="ECO:0000256" key="6">
    <source>
        <dbReference type="ARBA" id="ARBA00022968"/>
    </source>
</evidence>
<evidence type="ECO:0000256" key="5">
    <source>
        <dbReference type="ARBA" id="ARBA00022692"/>
    </source>
</evidence>
<organism evidence="12 13">
    <name type="scientific">Mytilus coruscus</name>
    <name type="common">Sea mussel</name>
    <dbReference type="NCBI Taxonomy" id="42192"/>
    <lineage>
        <taxon>Eukaryota</taxon>
        <taxon>Metazoa</taxon>
        <taxon>Spiralia</taxon>
        <taxon>Lophotrochozoa</taxon>
        <taxon>Mollusca</taxon>
        <taxon>Bivalvia</taxon>
        <taxon>Autobranchia</taxon>
        <taxon>Pteriomorphia</taxon>
        <taxon>Mytilida</taxon>
        <taxon>Mytiloidea</taxon>
        <taxon>Mytilidae</taxon>
        <taxon>Mytilinae</taxon>
        <taxon>Mytilus</taxon>
    </lineage>
</organism>
<keyword evidence="13" id="KW-1185">Reference proteome</keyword>
<dbReference type="GO" id="GO:0006493">
    <property type="term" value="P:protein O-linked glycosylation"/>
    <property type="evidence" value="ECO:0007669"/>
    <property type="project" value="TreeGrafter"/>
</dbReference>
<evidence type="ECO:0000256" key="2">
    <source>
        <dbReference type="ARBA" id="ARBA00008661"/>
    </source>
</evidence>
<dbReference type="GO" id="GO:0008499">
    <property type="term" value="F:N-acetyl-beta-D-glucosaminide beta-(1,3)-galactosyltransferase activity"/>
    <property type="evidence" value="ECO:0007669"/>
    <property type="project" value="UniProtKB-EC"/>
</dbReference>
<gene>
    <name evidence="12" type="ORF">MCOR_42950</name>
</gene>
<dbReference type="PANTHER" id="PTHR11214:SF364">
    <property type="entry name" value="HEXOSYLTRANSFERASE"/>
    <property type="match status" value="1"/>
</dbReference>
<keyword evidence="9 11" id="KW-0472">Membrane</keyword>
<evidence type="ECO:0000256" key="4">
    <source>
        <dbReference type="ARBA" id="ARBA00022679"/>
    </source>
</evidence>
<dbReference type="EMBL" id="CACVKT020007646">
    <property type="protein sequence ID" value="CAC5409698.1"/>
    <property type="molecule type" value="Genomic_DNA"/>
</dbReference>
<evidence type="ECO:0000256" key="7">
    <source>
        <dbReference type="ARBA" id="ARBA00022989"/>
    </source>
</evidence>
<evidence type="ECO:0000256" key="8">
    <source>
        <dbReference type="ARBA" id="ARBA00023034"/>
    </source>
</evidence>
<dbReference type="InterPro" id="IPR029044">
    <property type="entry name" value="Nucleotide-diphossugar_trans"/>
</dbReference>
<dbReference type="OrthoDB" id="2139606at2759"/>
<keyword evidence="10" id="KW-0325">Glycoprotein</keyword>
<sequence>MAITEKHLLRLILGFLVLQWLCIILPTLLETRVPTEIVGNQNLIVLVDKENIIKERKVDDKDTIIAIVDEYLQHHEKRNVRKAEVLNRLGITDCIGCKKFDFNTLLNTGRCLYMPSNKLQILILIMSKPTNVLQRKTIRNTYLTDLQKKPLNYVFVLGKTDDPRMEENIKKESDFYNDIVKFDFFDSYENLTIKSVMAFKWAVWNCEHARFVLKVDDDVWINTGALLRASESSPFISYIGGFRYNDAEPVRKTHHKHFVSEQEYQSEKFPPYCNGPSYIMTIQTAEDISIVADYLPFLHMEDVFIGLCIQTLNYTVTHNPKFHKFEGYRHACYYKSDDVFTYHQIPPLFFNIIQRIKCNERQNFTRISPVDRSQQYQLINKNLTDFSKRPKCDKCFNFQHSVLISNNVCDLGVFHLFVLVFSSATNLNRRLTIRNTYLKPFRRQNPHLRFLFIMGNSNEARVNTMVKEENKQFHDILKFNFTDTYLNLTLKTLNGFNWISRKCRNARYVLKIDDDVWLNAPGLLKSLQTNVPFQHIGGECHFKGQPIRNPASKYYLSPENYPYYNFPAFCAGPSYILRRNVINDIMQISRDVPFFQLEDVYIGMCLYYLGYKVTFLPTFNTYTKFQFHCWFKSDKIQTFHSVSSNFMTQIWRTDCSKYSHELWKQGFHGKNFDTFQKFRPFDSEFRKDINREKINSIESVRKYIQHELVPKIRNDYHQKTNST</sequence>
<keyword evidence="7 11" id="KW-1133">Transmembrane helix</keyword>
<keyword evidence="4 12" id="KW-0808">Transferase</keyword>
<evidence type="ECO:0000256" key="3">
    <source>
        <dbReference type="ARBA" id="ARBA00022676"/>
    </source>
</evidence>
<reference evidence="12 13" key="1">
    <citation type="submission" date="2020-06" db="EMBL/GenBank/DDBJ databases">
        <authorList>
            <person name="Li R."/>
            <person name="Bekaert M."/>
        </authorList>
    </citation>
    <scope>NUCLEOTIDE SEQUENCE [LARGE SCALE GENOMIC DNA]</scope>
    <source>
        <strain evidence="13">wild</strain>
    </source>
</reference>
<evidence type="ECO:0000313" key="12">
    <source>
        <dbReference type="EMBL" id="CAC5409698.1"/>
    </source>
</evidence>
<dbReference type="AlphaFoldDB" id="A0A6J8DM82"/>
<evidence type="ECO:0000256" key="11">
    <source>
        <dbReference type="SAM" id="Phobius"/>
    </source>
</evidence>
<dbReference type="PANTHER" id="PTHR11214">
    <property type="entry name" value="BETA-1,3-N-ACETYLGLUCOSAMINYLTRANSFERASE"/>
    <property type="match status" value="1"/>
</dbReference>
<evidence type="ECO:0000256" key="10">
    <source>
        <dbReference type="ARBA" id="ARBA00023180"/>
    </source>
</evidence>
<comment type="similarity">
    <text evidence="2">Belongs to the glycosyltransferase 31 family.</text>
</comment>
<accession>A0A6J8DM82</accession>
<dbReference type="InterPro" id="IPR002659">
    <property type="entry name" value="Glyco_trans_31"/>
</dbReference>
<evidence type="ECO:0000313" key="13">
    <source>
        <dbReference type="Proteomes" id="UP000507470"/>
    </source>
</evidence>
<keyword evidence="8" id="KW-0333">Golgi apparatus</keyword>
<dbReference type="Gene3D" id="3.90.550.50">
    <property type="match status" value="2"/>
</dbReference>
<keyword evidence="3 12" id="KW-0328">Glycosyltransferase</keyword>
<name>A0A6J8DM82_MYTCO</name>
<evidence type="ECO:0000256" key="1">
    <source>
        <dbReference type="ARBA" id="ARBA00004323"/>
    </source>
</evidence>
<dbReference type="Pfam" id="PF01762">
    <property type="entry name" value="Galactosyl_T"/>
    <property type="match status" value="2"/>
</dbReference>
<evidence type="ECO:0000256" key="9">
    <source>
        <dbReference type="ARBA" id="ARBA00023136"/>
    </source>
</evidence>
<dbReference type="EC" id="2.4.1.86" evidence="12"/>
<proteinExistence type="inferred from homology"/>
<dbReference type="FunFam" id="3.90.550.50:FF:000001">
    <property type="entry name" value="Hexosyltransferase"/>
    <property type="match status" value="2"/>
</dbReference>
<protein>
    <submittedName>
        <fullName evidence="12">B3GALT1</fullName>
        <ecNumber evidence="12">2.4.1.86</ecNumber>
    </submittedName>
</protein>
<dbReference type="GO" id="GO:0000139">
    <property type="term" value="C:Golgi membrane"/>
    <property type="evidence" value="ECO:0007669"/>
    <property type="project" value="UniProtKB-SubCell"/>
</dbReference>
<dbReference type="SUPFAM" id="SSF53448">
    <property type="entry name" value="Nucleotide-diphospho-sugar transferases"/>
    <property type="match status" value="1"/>
</dbReference>